<accession>X1LIM6</accession>
<feature type="transmembrane region" description="Helical" evidence="1">
    <location>
        <begin position="6"/>
        <end position="25"/>
    </location>
</feature>
<dbReference type="EMBL" id="BARV01012065">
    <property type="protein sequence ID" value="GAI02235.1"/>
    <property type="molecule type" value="Genomic_DNA"/>
</dbReference>
<feature type="transmembrane region" description="Helical" evidence="1">
    <location>
        <begin position="70"/>
        <end position="93"/>
    </location>
</feature>
<protein>
    <submittedName>
        <fullName evidence="2">Uncharacterized protein</fullName>
    </submittedName>
</protein>
<gene>
    <name evidence="2" type="ORF">S06H3_22538</name>
</gene>
<evidence type="ECO:0000313" key="2">
    <source>
        <dbReference type="EMBL" id="GAI02235.1"/>
    </source>
</evidence>
<sequence>MEIKKIIQILCLAIVGLNSFGLLIIPQKFSYIVDEIAELLVIGVFISTIVLILIAYWISLSFKNVKLPSILLFIVMGSQIFMLVFNSIIYWNFWFSGSVGIQSIQITAILTIL</sequence>
<proteinExistence type="predicted"/>
<name>X1LIM6_9ZZZZ</name>
<feature type="transmembrane region" description="Helical" evidence="1">
    <location>
        <begin position="37"/>
        <end position="58"/>
    </location>
</feature>
<reference evidence="2" key="1">
    <citation type="journal article" date="2014" name="Front. Microbiol.">
        <title>High frequency of phylogenetically diverse reductive dehalogenase-homologous genes in deep subseafloor sedimentary metagenomes.</title>
        <authorList>
            <person name="Kawai M."/>
            <person name="Futagami T."/>
            <person name="Toyoda A."/>
            <person name="Takaki Y."/>
            <person name="Nishi S."/>
            <person name="Hori S."/>
            <person name="Arai W."/>
            <person name="Tsubouchi T."/>
            <person name="Morono Y."/>
            <person name="Uchiyama I."/>
            <person name="Ito T."/>
            <person name="Fujiyama A."/>
            <person name="Inagaki F."/>
            <person name="Takami H."/>
        </authorList>
    </citation>
    <scope>NUCLEOTIDE SEQUENCE</scope>
    <source>
        <strain evidence="2">Expedition CK06-06</strain>
    </source>
</reference>
<comment type="caution">
    <text evidence="2">The sequence shown here is derived from an EMBL/GenBank/DDBJ whole genome shotgun (WGS) entry which is preliminary data.</text>
</comment>
<dbReference type="AlphaFoldDB" id="X1LIM6"/>
<evidence type="ECO:0000256" key="1">
    <source>
        <dbReference type="SAM" id="Phobius"/>
    </source>
</evidence>
<keyword evidence="1" id="KW-0812">Transmembrane</keyword>
<keyword evidence="1" id="KW-0472">Membrane</keyword>
<keyword evidence="1" id="KW-1133">Transmembrane helix</keyword>
<feature type="non-terminal residue" evidence="2">
    <location>
        <position position="113"/>
    </location>
</feature>
<organism evidence="2">
    <name type="scientific">marine sediment metagenome</name>
    <dbReference type="NCBI Taxonomy" id="412755"/>
    <lineage>
        <taxon>unclassified sequences</taxon>
        <taxon>metagenomes</taxon>
        <taxon>ecological metagenomes</taxon>
    </lineage>
</organism>